<comment type="caution">
    <text evidence="1">The sequence shown here is derived from an EMBL/GenBank/DDBJ whole genome shotgun (WGS) entry which is preliminary data.</text>
</comment>
<dbReference type="Proteomes" id="UP001060215">
    <property type="component" value="Chromosome 3"/>
</dbReference>
<evidence type="ECO:0000313" key="2">
    <source>
        <dbReference type="Proteomes" id="UP001060215"/>
    </source>
</evidence>
<proteinExistence type="predicted"/>
<reference evidence="1 2" key="1">
    <citation type="journal article" date="2022" name="Plant J.">
        <title>Chromosome-level genome of Camellia lanceoleosa provides a valuable resource for understanding genome evolution and self-incompatibility.</title>
        <authorList>
            <person name="Gong W."/>
            <person name="Xiao S."/>
            <person name="Wang L."/>
            <person name="Liao Z."/>
            <person name="Chang Y."/>
            <person name="Mo W."/>
            <person name="Hu G."/>
            <person name="Li W."/>
            <person name="Zhao G."/>
            <person name="Zhu H."/>
            <person name="Hu X."/>
            <person name="Ji K."/>
            <person name="Xiang X."/>
            <person name="Song Q."/>
            <person name="Yuan D."/>
            <person name="Jin S."/>
            <person name="Zhang L."/>
        </authorList>
    </citation>
    <scope>NUCLEOTIDE SEQUENCE [LARGE SCALE GENOMIC DNA]</scope>
    <source>
        <tissue evidence="1">Fresh and healthy young leaves</tissue>
    </source>
</reference>
<evidence type="ECO:0000313" key="1">
    <source>
        <dbReference type="EMBL" id="KAI8028614.1"/>
    </source>
</evidence>
<sequence>MFNDGIQGTVVVAQAGLLGTVRAQDRPLTDFMNQKIVVVGAGSAGLGVFDNAAQAVSRMAGTKAKILSFSYLIKMIGMGALLSGAHLISDGMSQVASECIGDITAEVGAAVVRATVAEELAEGHCDVEPRELRQMSKQLDQFNRDFSEQWQSDNDKVIKSKELMNEADTNALKNECKVREKEEKKIGNISQGRGGKTCSQIGNEGRGGSMLAEKMRELEMIDMNNLDHVLDMKEVLHNYSRLTCPVYLDIVDNFFVDMYSEFLIPKPSVTITNSSRRLDPLKF</sequence>
<gene>
    <name evidence="1" type="ORF">LOK49_LG02G01087</name>
</gene>
<protein>
    <submittedName>
        <fullName evidence="1">Uncharacterized protein</fullName>
    </submittedName>
</protein>
<accession>A0ACC0IVV4</accession>
<keyword evidence="2" id="KW-1185">Reference proteome</keyword>
<dbReference type="EMBL" id="CM045760">
    <property type="protein sequence ID" value="KAI8028614.1"/>
    <property type="molecule type" value="Genomic_DNA"/>
</dbReference>
<name>A0ACC0IVV4_9ERIC</name>
<organism evidence="1 2">
    <name type="scientific">Camellia lanceoleosa</name>
    <dbReference type="NCBI Taxonomy" id="1840588"/>
    <lineage>
        <taxon>Eukaryota</taxon>
        <taxon>Viridiplantae</taxon>
        <taxon>Streptophyta</taxon>
        <taxon>Embryophyta</taxon>
        <taxon>Tracheophyta</taxon>
        <taxon>Spermatophyta</taxon>
        <taxon>Magnoliopsida</taxon>
        <taxon>eudicotyledons</taxon>
        <taxon>Gunneridae</taxon>
        <taxon>Pentapetalae</taxon>
        <taxon>asterids</taxon>
        <taxon>Ericales</taxon>
        <taxon>Theaceae</taxon>
        <taxon>Camellia</taxon>
    </lineage>
</organism>